<dbReference type="Pfam" id="PF01263">
    <property type="entry name" value="Aldose_epim"/>
    <property type="match status" value="1"/>
</dbReference>
<feature type="non-terminal residue" evidence="1">
    <location>
        <position position="204"/>
    </location>
</feature>
<reference evidence="1" key="1">
    <citation type="journal article" date="2021" name="PeerJ">
        <title>Extensive microbial diversity within the chicken gut microbiome revealed by metagenomics and culture.</title>
        <authorList>
            <person name="Gilroy R."/>
            <person name="Ravi A."/>
            <person name="Getino M."/>
            <person name="Pursley I."/>
            <person name="Horton D.L."/>
            <person name="Alikhan N.F."/>
            <person name="Baker D."/>
            <person name="Gharbi K."/>
            <person name="Hall N."/>
            <person name="Watson M."/>
            <person name="Adriaenssens E.M."/>
            <person name="Foster-Nyarko E."/>
            <person name="Jarju S."/>
            <person name="Secka A."/>
            <person name="Antonio M."/>
            <person name="Oren A."/>
            <person name="Chaudhuri R.R."/>
            <person name="La Ragione R."/>
            <person name="Hildebrand F."/>
            <person name="Pallen M.J."/>
        </authorList>
    </citation>
    <scope>NUCLEOTIDE SEQUENCE</scope>
    <source>
        <strain evidence="1">ChiBcec16_6824</strain>
    </source>
</reference>
<dbReference type="GO" id="GO:0030246">
    <property type="term" value="F:carbohydrate binding"/>
    <property type="evidence" value="ECO:0007669"/>
    <property type="project" value="InterPro"/>
</dbReference>
<name>A0A9D2BZX2_9FIRM</name>
<dbReference type="AlphaFoldDB" id="A0A9D2BZX2"/>
<evidence type="ECO:0000313" key="2">
    <source>
        <dbReference type="Proteomes" id="UP000823868"/>
    </source>
</evidence>
<dbReference type="SUPFAM" id="SSF74650">
    <property type="entry name" value="Galactose mutarotase-like"/>
    <property type="match status" value="1"/>
</dbReference>
<dbReference type="Gene3D" id="2.70.98.10">
    <property type="match status" value="1"/>
</dbReference>
<dbReference type="EMBL" id="DXDX01000189">
    <property type="protein sequence ID" value="HIY22293.1"/>
    <property type="molecule type" value="Genomic_DNA"/>
</dbReference>
<accession>A0A9D2BZX2</accession>
<dbReference type="InterPro" id="IPR011013">
    <property type="entry name" value="Gal_mutarotase_sf_dom"/>
</dbReference>
<dbReference type="InterPro" id="IPR014718">
    <property type="entry name" value="GH-type_carb-bd"/>
</dbReference>
<comment type="caution">
    <text evidence="1">The sequence shown here is derived from an EMBL/GenBank/DDBJ whole genome shotgun (WGS) entry which is preliminary data.</text>
</comment>
<evidence type="ECO:0000313" key="1">
    <source>
        <dbReference type="EMBL" id="HIY22293.1"/>
    </source>
</evidence>
<sequence>MEYTIQNGSLTLTASTHGAEARELHGLGSAPWGWLWEGKASVWGRWAPFCFPWCGKLDEGWFEDNGKRYYGGQHGFIRDVEHTLVEQGGDHLSFRFDWEADGERWPWSFTFETCHRLEGNTLATTCTVTNRDSRPMPIQLGFHPGLRCPFDPDKTPQDYQIRFEQPEAPDGTQLFALDEHVFDNDSICFPNLKSEWVQVEEKGT</sequence>
<gene>
    <name evidence="1" type="ORF">H9841_10405</name>
</gene>
<dbReference type="GO" id="GO:0005975">
    <property type="term" value="P:carbohydrate metabolic process"/>
    <property type="evidence" value="ECO:0007669"/>
    <property type="project" value="InterPro"/>
</dbReference>
<proteinExistence type="predicted"/>
<reference evidence="1" key="2">
    <citation type="submission" date="2021-04" db="EMBL/GenBank/DDBJ databases">
        <authorList>
            <person name="Gilroy R."/>
        </authorList>
    </citation>
    <scope>NUCLEOTIDE SEQUENCE</scope>
    <source>
        <strain evidence="1">ChiBcec16_6824</strain>
    </source>
</reference>
<dbReference type="InterPro" id="IPR008183">
    <property type="entry name" value="Aldose_1/G6P_1-epimerase"/>
</dbReference>
<protein>
    <submittedName>
        <fullName evidence="1">Aldose 1-epimerase family protein</fullName>
    </submittedName>
</protein>
<dbReference type="GO" id="GO:0016853">
    <property type="term" value="F:isomerase activity"/>
    <property type="evidence" value="ECO:0007669"/>
    <property type="project" value="InterPro"/>
</dbReference>
<organism evidence="1 2">
    <name type="scientific">Candidatus Flavonifractor merdigallinarum</name>
    <dbReference type="NCBI Taxonomy" id="2838589"/>
    <lineage>
        <taxon>Bacteria</taxon>
        <taxon>Bacillati</taxon>
        <taxon>Bacillota</taxon>
        <taxon>Clostridia</taxon>
        <taxon>Eubacteriales</taxon>
        <taxon>Oscillospiraceae</taxon>
        <taxon>Flavonifractor</taxon>
    </lineage>
</organism>
<dbReference type="Proteomes" id="UP000823868">
    <property type="component" value="Unassembled WGS sequence"/>
</dbReference>